<name>A0A6A4JVW2_APOLU</name>
<dbReference type="AlphaFoldDB" id="A0A6A4JVW2"/>
<comment type="caution">
    <text evidence="5">The sequence shown here is derived from an EMBL/GenBank/DDBJ whole genome shotgun (WGS) entry which is preliminary data.</text>
</comment>
<dbReference type="InterPro" id="IPR000418">
    <property type="entry name" value="Ets_dom"/>
</dbReference>
<evidence type="ECO:0000256" key="3">
    <source>
        <dbReference type="RuleBase" id="RU004019"/>
    </source>
</evidence>
<dbReference type="GO" id="GO:0000981">
    <property type="term" value="F:DNA-binding transcription factor activity, RNA polymerase II-specific"/>
    <property type="evidence" value="ECO:0007669"/>
    <property type="project" value="TreeGrafter"/>
</dbReference>
<keyword evidence="3" id="KW-0539">Nucleus</keyword>
<evidence type="ECO:0000313" key="5">
    <source>
        <dbReference type="EMBL" id="KAF6208262.1"/>
    </source>
</evidence>
<evidence type="ECO:0000256" key="4">
    <source>
        <dbReference type="SAM" id="MobiDB-lite"/>
    </source>
</evidence>
<dbReference type="PROSITE" id="PS50061">
    <property type="entry name" value="ETS_DOMAIN_3"/>
    <property type="match status" value="1"/>
</dbReference>
<comment type="subcellular location">
    <subcellularLocation>
        <location evidence="3">Nucleus</location>
    </subcellularLocation>
</comment>
<dbReference type="PANTHER" id="PTHR11849:SF195">
    <property type="entry name" value="GA-BINDING PROTEIN ALPHA CHAIN"/>
    <property type="match status" value="1"/>
</dbReference>
<feature type="compositionally biased region" description="Basic and acidic residues" evidence="4">
    <location>
        <begin position="127"/>
        <end position="138"/>
    </location>
</feature>
<feature type="compositionally biased region" description="Basic residues" evidence="4">
    <location>
        <begin position="144"/>
        <end position="164"/>
    </location>
</feature>
<comment type="similarity">
    <text evidence="1 3">Belongs to the ETS family.</text>
</comment>
<dbReference type="GO" id="GO:0043565">
    <property type="term" value="F:sequence-specific DNA binding"/>
    <property type="evidence" value="ECO:0007669"/>
    <property type="project" value="InterPro"/>
</dbReference>
<dbReference type="PROSITE" id="PS00345">
    <property type="entry name" value="ETS_DOMAIN_1"/>
    <property type="match status" value="1"/>
</dbReference>
<reference evidence="5" key="1">
    <citation type="journal article" date="2021" name="Mol. Ecol. Resour.">
        <title>Apolygus lucorum genome provides insights into omnivorousness and mesophyll feeding.</title>
        <authorList>
            <person name="Liu Y."/>
            <person name="Liu H."/>
            <person name="Wang H."/>
            <person name="Huang T."/>
            <person name="Liu B."/>
            <person name="Yang B."/>
            <person name="Yin L."/>
            <person name="Li B."/>
            <person name="Zhang Y."/>
            <person name="Zhang S."/>
            <person name="Jiang F."/>
            <person name="Zhang X."/>
            <person name="Ren Y."/>
            <person name="Wang B."/>
            <person name="Wang S."/>
            <person name="Lu Y."/>
            <person name="Wu K."/>
            <person name="Fan W."/>
            <person name="Wang G."/>
        </authorList>
    </citation>
    <scope>NUCLEOTIDE SEQUENCE</scope>
    <source>
        <strain evidence="5">12Hb</strain>
    </source>
</reference>
<accession>A0A6A4JVW2</accession>
<dbReference type="Pfam" id="PF11620">
    <property type="entry name" value="GABP-alpha"/>
    <property type="match status" value="1"/>
</dbReference>
<dbReference type="GO" id="GO:0005634">
    <property type="term" value="C:nucleus"/>
    <property type="evidence" value="ECO:0007669"/>
    <property type="project" value="UniProtKB-SubCell"/>
</dbReference>
<dbReference type="PRINTS" id="PR00454">
    <property type="entry name" value="ETSDOMAIN"/>
</dbReference>
<dbReference type="InterPro" id="IPR036388">
    <property type="entry name" value="WH-like_DNA-bd_sf"/>
</dbReference>
<dbReference type="SUPFAM" id="SSF46785">
    <property type="entry name" value="Winged helix' DNA-binding domain"/>
    <property type="match status" value="1"/>
</dbReference>
<dbReference type="EMBL" id="WIXP02000007">
    <property type="protein sequence ID" value="KAF6208262.1"/>
    <property type="molecule type" value="Genomic_DNA"/>
</dbReference>
<dbReference type="InterPro" id="IPR024668">
    <property type="entry name" value="GABP_asu_N"/>
</dbReference>
<organism evidence="5 6">
    <name type="scientific">Apolygus lucorum</name>
    <name type="common">Small green plant bug</name>
    <name type="synonym">Lygocoris lucorum</name>
    <dbReference type="NCBI Taxonomy" id="248454"/>
    <lineage>
        <taxon>Eukaryota</taxon>
        <taxon>Metazoa</taxon>
        <taxon>Ecdysozoa</taxon>
        <taxon>Arthropoda</taxon>
        <taxon>Hexapoda</taxon>
        <taxon>Insecta</taxon>
        <taxon>Pterygota</taxon>
        <taxon>Neoptera</taxon>
        <taxon>Paraneoptera</taxon>
        <taxon>Hemiptera</taxon>
        <taxon>Heteroptera</taxon>
        <taxon>Panheteroptera</taxon>
        <taxon>Cimicomorpha</taxon>
        <taxon>Miridae</taxon>
        <taxon>Mirini</taxon>
        <taxon>Apolygus</taxon>
    </lineage>
</organism>
<keyword evidence="6" id="KW-1185">Reference proteome</keyword>
<keyword evidence="2 3" id="KW-0238">DNA-binding</keyword>
<dbReference type="InterPro" id="IPR036390">
    <property type="entry name" value="WH_DNA-bd_sf"/>
</dbReference>
<dbReference type="SMART" id="SM00413">
    <property type="entry name" value="ETS"/>
    <property type="match status" value="1"/>
</dbReference>
<protein>
    <submittedName>
        <fullName evidence="5">Uncharacterized protein</fullName>
    </submittedName>
</protein>
<dbReference type="Gene3D" id="1.10.10.10">
    <property type="entry name" value="Winged helix-like DNA-binding domain superfamily/Winged helix DNA-binding domain"/>
    <property type="match status" value="1"/>
</dbReference>
<dbReference type="Pfam" id="PF00178">
    <property type="entry name" value="Ets"/>
    <property type="match status" value="1"/>
</dbReference>
<proteinExistence type="inferred from homology"/>
<feature type="compositionally biased region" description="Acidic residues" evidence="4">
    <location>
        <begin position="92"/>
        <end position="102"/>
    </location>
</feature>
<evidence type="ECO:0000313" key="6">
    <source>
        <dbReference type="Proteomes" id="UP000466442"/>
    </source>
</evidence>
<dbReference type="InterPro" id="IPR046328">
    <property type="entry name" value="ETS_fam"/>
</dbReference>
<feature type="region of interest" description="Disordered" evidence="4">
    <location>
        <begin position="90"/>
        <end position="179"/>
    </location>
</feature>
<gene>
    <name evidence="5" type="ORF">GE061_016715</name>
</gene>
<dbReference type="Gene3D" id="3.10.20.90">
    <property type="entry name" value="Phosphatidylinositol 3-kinase Catalytic Subunit, Chain A, domain 1"/>
    <property type="match status" value="1"/>
</dbReference>
<dbReference type="GO" id="GO:0030154">
    <property type="term" value="P:cell differentiation"/>
    <property type="evidence" value="ECO:0007669"/>
    <property type="project" value="TreeGrafter"/>
</dbReference>
<sequence length="356" mass="40327">MADDREDDDEDVIMIRMDIKEPLNTIKSILEEQIEDINDYKFTLQGGEELDGSKNLLDHCVQGEGQVQINLVLKFEDSHNTIDIIDVLKPSEEDEDVDETADMDVTQDQTSDLDKAGVKKKSQQDSSDGKAIDEEKKNSTKPSRNTKKRRKRPAAVGPKRSRAKKSTDVGPSKPPIGRNISKLVPKIAFDQASQLSNNLLQPSSTNSSSIQLWQFLLELLTSYEHRSSIQWLDREGEFRLLNPEKVAHLWGLKKNKPNMNYEKLSRSLRYYYDGDMIAKVPGKRFVYKFICDLKFMIGYTASELDSFVIEAEELTSGKKPKTSAMDFNLITGPPSSHTSDNEVRQGLVMASDFNLE</sequence>
<dbReference type="Proteomes" id="UP000466442">
    <property type="component" value="Unassembled WGS sequence"/>
</dbReference>
<dbReference type="OrthoDB" id="10067219at2759"/>
<dbReference type="PANTHER" id="PTHR11849">
    <property type="entry name" value="ETS"/>
    <property type="match status" value="1"/>
</dbReference>
<dbReference type="PROSITE" id="PS00346">
    <property type="entry name" value="ETS_DOMAIN_2"/>
    <property type="match status" value="1"/>
</dbReference>
<evidence type="ECO:0000256" key="1">
    <source>
        <dbReference type="ARBA" id="ARBA00005562"/>
    </source>
</evidence>
<evidence type="ECO:0000256" key="2">
    <source>
        <dbReference type="ARBA" id="ARBA00023125"/>
    </source>
</evidence>